<dbReference type="SMART" id="SM01294">
    <property type="entry name" value="PKS_PP_betabranch"/>
    <property type="match status" value="2"/>
</dbReference>
<dbReference type="FunFam" id="3.40.366.10:FF:000002">
    <property type="entry name" value="Probable polyketide synthase 2"/>
    <property type="match status" value="2"/>
</dbReference>
<dbReference type="InterPro" id="IPR049900">
    <property type="entry name" value="PKS_mFAS_DH"/>
</dbReference>
<keyword evidence="14" id="KW-1185">Reference proteome</keyword>
<dbReference type="Pfam" id="PF08990">
    <property type="entry name" value="Docking"/>
    <property type="match status" value="1"/>
</dbReference>
<feature type="active site" description="Proton donor; for dehydratase activity" evidence="9">
    <location>
        <position position="2855"/>
    </location>
</feature>
<dbReference type="Pfam" id="PF22953">
    <property type="entry name" value="SpnB_Rossmann"/>
    <property type="match status" value="2"/>
</dbReference>
<dbReference type="Pfam" id="PF16197">
    <property type="entry name" value="KAsynt_C_assoc"/>
    <property type="match status" value="2"/>
</dbReference>
<dbReference type="InterPro" id="IPR016039">
    <property type="entry name" value="Thiolase-like"/>
</dbReference>
<dbReference type="Gene3D" id="3.40.50.720">
    <property type="entry name" value="NAD(P)-binding Rossmann-like Domain"/>
    <property type="match status" value="2"/>
</dbReference>
<evidence type="ECO:0000256" key="5">
    <source>
        <dbReference type="ARBA" id="ARBA00022679"/>
    </source>
</evidence>
<dbReference type="GO" id="GO:0004312">
    <property type="term" value="F:fatty acid synthase activity"/>
    <property type="evidence" value="ECO:0007669"/>
    <property type="project" value="TreeGrafter"/>
</dbReference>
<feature type="active site" description="Proton acceptor; for dehydratase activity" evidence="9">
    <location>
        <position position="2689"/>
    </location>
</feature>
<accession>A0A5M3XQ33</accession>
<dbReference type="InterPro" id="IPR020807">
    <property type="entry name" value="PKS_DH"/>
</dbReference>
<dbReference type="InterPro" id="IPR057326">
    <property type="entry name" value="KR_dom"/>
</dbReference>
<dbReference type="InterPro" id="IPR014031">
    <property type="entry name" value="Ketoacyl_synth_C"/>
</dbReference>
<comment type="cofactor">
    <cofactor evidence="1">
        <name>pantetheine 4'-phosphate</name>
        <dbReference type="ChEBI" id="CHEBI:47942"/>
    </cofactor>
</comment>
<dbReference type="Pfam" id="PF02801">
    <property type="entry name" value="Ketoacyl-synt_C"/>
    <property type="match status" value="2"/>
</dbReference>
<evidence type="ECO:0008006" key="15">
    <source>
        <dbReference type="Google" id="ProtNLM"/>
    </source>
</evidence>
<name>A0A5M3XQ33_9ACTN</name>
<dbReference type="PANTHER" id="PTHR43775">
    <property type="entry name" value="FATTY ACID SYNTHASE"/>
    <property type="match status" value="1"/>
</dbReference>
<feature type="domain" description="Ketosynthase family 3 (KS3)" evidence="11">
    <location>
        <begin position="33"/>
        <end position="449"/>
    </location>
</feature>
<dbReference type="SMART" id="SM00822">
    <property type="entry name" value="PKS_KR"/>
    <property type="match status" value="2"/>
</dbReference>
<sequence length="3557" mass="371037">MSEDRKLVEYLKWVTADLHETRRRLEELESHRHDPIAIVSMACRFPGGVGSPEDFWRLLINGADAISSFPVDRDWDVEGISAMGVGCQGGFLSDAVEFDAGFFGISPREAVGMDPQQRVLLETSWEAIERAGIDRVSLKGSSTGVFVGTNGQDYMSLVLEGGQGDSVTGTVASVLSGRLSYTLGLEGPAMTVDTACSSSLVAIHLAAQALRSGECSLALACGVTVMASPLVFLGFNAQGAMAPDGRCKAFADTANGTGWSEGVGVLVLERLSDARRNGHEILAIVRGSAVNQDGASNGLTAPNGPSQRRVIRKALAVAGLSPADVDAVEAHGTGTTLGDPIEAQALLATYGKDRPAGQPLLLGAVKSNIGHTQAAAGVASVIKTILALRHGVLPKTLHVDERSSRVDWDSGAVELLTEPVEWPRTGRPRRAGVSSFGMSGTNVHMILEQAPQAEPDVADPAPVAGVLPCMISGRSDEALRAQAGRLAEYVEAADDLRLVDVAFSLATTRSMFERRAVVVGRDREELLAGLGPLSTDDAGASLRGGVIAVGSAARVVAGVADVVGKSVWVFPGQGAQWAGMGAALLEESPVFAGRMAECAAVLEPFVEWSLLDVIRQAEDAPSLDRVDVVQPVSFAVMVSLAAVWESLGVRPDAVVGHSQGEIAAAVVAGGLSLQDGARIVALRSGLIADRLAGLGAMASVALPVEQVRERLAVWGGRVSVAAINGPRSVVVAGELRAVEELVERLTEDGVRVRRIAVDYASHSAQVDLIGAELAQVLAEVAPRAVRVPMLSTVTGQWVEGPELDAGYWCDNLRNTVDFAPAIGQLLEQRYRAFVEVSPHPVLTIGIGECVDEAAADAVIAGTLRRDEGGLDRVLVSAAELFVRGVAVDWQAVLTGGRRVDLPTYAFQHRRYWLENAGAGAGDVAAAGLAATDHPLLGAAVGLADSDGVVLTGRISLRTQPWLADHTVAGMVFFPGTGFLELAVRAGDQVGCGLVEELTLAAPLVLGKDDAVAVQVAVGAPEETGRRTLSVYSRPAQAGDEVQWVRHATGTLATDAQAAAHFDTAVWPPAGATAIELDGLYEELAEGGLGYGPVFQGLRGAWRGTGGEVFAEVALPEQAQSDAGAFGVHPALLDAALHAIAFAGLDTTAGTRLPFSWQEVSLYATGAALLRVRLAKVGDDAVSVSAVDAAGEPVLSARSLVSRPVSADQLAAAGSGPGAGREALFGLEWVPAQAPVSDAGLDVAELTEDVLADLALLEVVPDVLTLSVSSSETAGTVESTHELVAHVLGLVQRWQADERFESSRLVFVTRGAVAAREGEVVADLAAAAVCGLVRSAQWENPGRFVLVDVDGELPSPVLAGVLVSGEPQVAVREGGVRVPRLARVTPSEEAERPWDPDGTVLITGGTGGLGGGLARHLVAERGVRHLLLTSRRGLEAPGAVELQAELIAHGAEATVAACDMADRDQVAALLAGIDAGHPLTAVIHTAGVLDDGTIPALTPERLDAVLRPKVDAAWHLHELTQGLDLAAFVLFSSLAGVMGAAGQANYAAANTFLDALAESRRAEGLPAQSLVWGPWTQDTGLTGTLSDVDMRRIARTGMPPLSVEQGLALFDAAGRVTRPVVIPLRLELAVLRAFGEVSPLFRGLVRGGRRSAASGSVVAATLLNRLAPLGAAERAEVLLDLVRTEVAMVLGHASIDMVEVRREFRELGFDSLTAVELRNRLNSATGLRLPSTLVFDYPTPVVLAEFLLNELFGEGADVVVPTAMAPVTNDPIVIVGMSCRFPGEVESPDDLWRLVAEGGDGIGEFPTTRGWDLGALYSPDPDNPGTSYVRDGGFLESSEQFDPGFFGISPREALAMDPQQRLLLEASWEAVERAGMDPLSLRGSRTGVFAGVMYHDYAMTAELPLEAMGFISTGAAGSVATGRISYTLGLEGPAVTVDTACSSSLVAMHMGVQALRSGECDLALAGGVTVMASPAVFIGFSAQGGLAPDGRSKSFADAADGTSYSEGVGMLVLERLSDARRNGHQILAIVRGSAVNQDGASNGLTAPNGPSQQRVIRQALAVAGLSPAEVDAVEAHGTGTTLGDPIEAQALLATYGRDRDEDRPLLLGSIKSNIGHTQAAAGVAGVIKMVLAMRHGLLPKTLHVDTPSSHVDWSAGAVELLTEQAGWPETGRPRRAGVSSFGISGTNAHVILEQGPEAPVTEPVEQAPGVVPWVVSAKTPEALRGQARRLAAHVEAGDLDPVDVGSSLVVSRSVFEHRAVVVGRDRGELLAGVGALSAGEPAAHVVSGVADVAGKSVWVFPGQGAQWAGMGAALLEESPVFAGRMAECAAALEPLADWSLLDVIRQADGLDRVDVVQPVSFAVMVSLAAVWESLGVRPGSVVGHSQGEIAAAVVAGGLSLQDGARVVALRSRLIADRLAGLGAMASVALPVEQVRERLSSWDGRVSVAAVNGPRSVVVAGEVAAVEELVERLAGDGVRVRRIAVDYASHSAQVDLIGAELAQVLTGVVPQSVRVPMLSTVTGQWLEGPELDAAYWCDNLRNTVDFAPAIGQLLEQRYRAFVEVSPHPVLTIGIGECVDEAAVDAVIAGTLRRDEGGLDRVLVSAAELFVRGVTVDWQAVLTGGRPVDLPTYAFQHHRFWPNTRQSSDPRVLGLSATDHPLLGAAIPLANSDGVVLTGRLSVSAQPWLADHMVAGSVVVPASAFVELAIRAGDQVACDLVEELTLAAPLALVEHETVVVQVSVDPPQEGRRSLSVHTRSVDATDEGQWVLRATGTLATGTEEAVPFDAAVWPPAGATAIELEGLYEELAKESFACGPAFQGLRAAWWGADGEVFAELSLPEQAGDAASFGLHPALLDAVSHAAPFAGLDDSEGVQAPSSWGEVCLHAGGASMLRVRLARTGGDAFSLFAVDAAGEPVVSARSVVMRPMAVEHVTGADHRGAGWDSLFQVEWSVVGGLPQADQASIPVAVDLSSLAEADPVPAVMVTELVSDPAAGVVESAHALTARVLDLLQRWLADERFADSRLVFLTRGAVAVSDGEVVTDLPAAAVWGLVRSAQSEDPGRFLLVDVDDQESSPLDVLPRVLASTEPQAAVRAGEVLVPRLARLSPDEHDARAWNPEGTVLITGGTGGLGALFARYVVAERGVRHLLLTSRRGLDAPGAVELRAELIAHGVEVTIAACDMADRDAVAALLKGIPAEHPLTAVIHTAGVLADGTIPSQTHERLDSVLRPKADAAWHLHELTQGLDLAGFVMFSSLAGVMGNAGQGNYAAANAFLDSLVQLRRAQGLPGSSLAWGLWEQGTGMTGGLGAINLQRMARAGMPALSAEQGLAAFEAATASGRAAVAAARLDLSVLRTFPEVPHLLRGLVRVGRRSAVSTSLGGDADLVRRLAGLGEAERVRLVTELVRAQAAVVLGHASAEAVQVRREFRELGFDSLTAVELRNRLNAVTGLRLPATLIFDCPTPASLAEYILAEIAPGANTEVELSLLADLERFETAFSGNVLDDRARNGIATRLRHLLAKVSESGTETSETAVAGMLESASTEEILSFIDNELGRSRDL</sequence>
<reference evidence="13 14" key="1">
    <citation type="submission" date="2019-10" db="EMBL/GenBank/DDBJ databases">
        <title>Whole genome shotgun sequence of Acrocarpospora pleiomorpha NBRC 16267.</title>
        <authorList>
            <person name="Ichikawa N."/>
            <person name="Kimura A."/>
            <person name="Kitahashi Y."/>
            <person name="Komaki H."/>
            <person name="Oguchi A."/>
        </authorList>
    </citation>
    <scope>NUCLEOTIDE SEQUENCE [LARGE SCALE GENOMIC DNA]</scope>
    <source>
        <strain evidence="13 14">NBRC 16267</strain>
    </source>
</reference>
<dbReference type="Gene3D" id="3.30.70.3290">
    <property type="match status" value="2"/>
</dbReference>
<dbReference type="InterPro" id="IPR015083">
    <property type="entry name" value="NorB/c/GfsB-D-like_docking"/>
</dbReference>
<evidence type="ECO:0000313" key="13">
    <source>
        <dbReference type="EMBL" id="GES22940.1"/>
    </source>
</evidence>
<dbReference type="SUPFAM" id="SSF47336">
    <property type="entry name" value="ACP-like"/>
    <property type="match status" value="2"/>
</dbReference>
<dbReference type="Gene3D" id="3.10.129.110">
    <property type="entry name" value="Polyketide synthase dehydratase"/>
    <property type="match status" value="2"/>
</dbReference>
<dbReference type="PROSITE" id="PS00012">
    <property type="entry name" value="PHOSPHOPANTETHEINE"/>
    <property type="match status" value="2"/>
</dbReference>
<dbReference type="InterPro" id="IPR006162">
    <property type="entry name" value="Ppantetheine_attach_site"/>
</dbReference>
<dbReference type="PROSITE" id="PS52019">
    <property type="entry name" value="PKS_MFAS_DH"/>
    <property type="match status" value="2"/>
</dbReference>
<dbReference type="PROSITE" id="PS00606">
    <property type="entry name" value="KS3_1"/>
    <property type="match status" value="2"/>
</dbReference>
<evidence type="ECO:0000256" key="9">
    <source>
        <dbReference type="PROSITE-ProRule" id="PRU01363"/>
    </source>
</evidence>
<dbReference type="Gene3D" id="3.40.366.10">
    <property type="entry name" value="Malonyl-Coenzyme A Acyl Carrier Protein, domain 2"/>
    <property type="match status" value="2"/>
</dbReference>
<evidence type="ECO:0000256" key="2">
    <source>
        <dbReference type="ARBA" id="ARBA00004792"/>
    </source>
</evidence>
<keyword evidence="6" id="KW-0045">Antibiotic biosynthesis</keyword>
<dbReference type="InterPro" id="IPR036291">
    <property type="entry name" value="NAD(P)-bd_dom_sf"/>
</dbReference>
<dbReference type="InterPro" id="IPR018201">
    <property type="entry name" value="Ketoacyl_synth_AS"/>
</dbReference>
<feature type="region of interest" description="C-terminal hotdog fold" evidence="9">
    <location>
        <begin position="1071"/>
        <end position="1210"/>
    </location>
</feature>
<dbReference type="SUPFAM" id="SSF52151">
    <property type="entry name" value="FabD/lysophospholipase-like"/>
    <property type="match status" value="2"/>
</dbReference>
<evidence type="ECO:0000256" key="4">
    <source>
        <dbReference type="ARBA" id="ARBA00022553"/>
    </source>
</evidence>
<evidence type="ECO:0000256" key="7">
    <source>
        <dbReference type="ARBA" id="ARBA00023268"/>
    </source>
</evidence>
<dbReference type="InterPro" id="IPR020806">
    <property type="entry name" value="PKS_PP-bd"/>
</dbReference>
<dbReference type="SUPFAM" id="SSF51735">
    <property type="entry name" value="NAD(P)-binding Rossmann-fold domains"/>
    <property type="match status" value="4"/>
</dbReference>
<evidence type="ECO:0000256" key="6">
    <source>
        <dbReference type="ARBA" id="ARBA00023194"/>
    </source>
</evidence>
<proteinExistence type="predicted"/>
<evidence type="ECO:0000259" key="12">
    <source>
        <dbReference type="PROSITE" id="PS52019"/>
    </source>
</evidence>
<dbReference type="InterPro" id="IPR013968">
    <property type="entry name" value="PKS_KR"/>
</dbReference>
<dbReference type="InterPro" id="IPR009081">
    <property type="entry name" value="PP-bd_ACP"/>
</dbReference>
<dbReference type="FunFam" id="3.40.47.10:FF:000019">
    <property type="entry name" value="Polyketide synthase type I"/>
    <property type="match status" value="2"/>
</dbReference>
<gene>
    <name evidence="13" type="ORF">Aple_058390</name>
</gene>
<dbReference type="InterPro" id="IPR032821">
    <property type="entry name" value="PKS_assoc"/>
</dbReference>
<dbReference type="InterPro" id="IPR055123">
    <property type="entry name" value="SpnB-like_Rossmann"/>
</dbReference>
<dbReference type="InterPro" id="IPR049552">
    <property type="entry name" value="PKS_DH_N"/>
</dbReference>
<dbReference type="FunFam" id="1.10.1200.10:FF:000007">
    <property type="entry name" value="Probable polyketide synthase pks17"/>
    <property type="match status" value="2"/>
</dbReference>
<dbReference type="GO" id="GO:0004315">
    <property type="term" value="F:3-oxoacyl-[acyl-carrier-protein] synthase activity"/>
    <property type="evidence" value="ECO:0007669"/>
    <property type="project" value="InterPro"/>
</dbReference>
<dbReference type="Gene3D" id="1.10.1200.10">
    <property type="entry name" value="ACP-like"/>
    <property type="match status" value="2"/>
</dbReference>
<dbReference type="InterPro" id="IPR049551">
    <property type="entry name" value="PKS_DH_C"/>
</dbReference>
<dbReference type="PANTHER" id="PTHR43775:SF51">
    <property type="entry name" value="INACTIVE PHENOLPHTHIOCEROL SYNTHESIS POLYKETIDE SYNTHASE TYPE I PKS1-RELATED"/>
    <property type="match status" value="1"/>
</dbReference>
<comment type="pathway">
    <text evidence="2">Antibiotic biosynthesis.</text>
</comment>
<dbReference type="InterPro" id="IPR036736">
    <property type="entry name" value="ACP-like_sf"/>
</dbReference>
<dbReference type="GO" id="GO:0033068">
    <property type="term" value="P:macrolide biosynthetic process"/>
    <property type="evidence" value="ECO:0007669"/>
    <property type="project" value="UniProtKB-ARBA"/>
</dbReference>
<feature type="active site" description="Proton acceptor; for dehydratase activity" evidence="9">
    <location>
        <position position="965"/>
    </location>
</feature>
<protein>
    <recommendedName>
        <fullName evidence="15">Polyketide synthase</fullName>
    </recommendedName>
</protein>
<evidence type="ECO:0000313" key="14">
    <source>
        <dbReference type="Proteomes" id="UP000377595"/>
    </source>
</evidence>
<dbReference type="SMART" id="SM00825">
    <property type="entry name" value="PKS_KS"/>
    <property type="match status" value="2"/>
</dbReference>
<dbReference type="SUPFAM" id="SSF53901">
    <property type="entry name" value="Thiolase-like"/>
    <property type="match status" value="2"/>
</dbReference>
<dbReference type="InterPro" id="IPR014043">
    <property type="entry name" value="Acyl_transferase_dom"/>
</dbReference>
<feature type="active site" description="Proton donor; for dehydratase activity" evidence="9">
    <location>
        <position position="1133"/>
    </location>
</feature>
<dbReference type="InterPro" id="IPR016035">
    <property type="entry name" value="Acyl_Trfase/lysoPLipase"/>
</dbReference>
<evidence type="ECO:0000259" key="10">
    <source>
        <dbReference type="PROSITE" id="PS50075"/>
    </source>
</evidence>
<keyword evidence="7" id="KW-0511">Multifunctional enzyme</keyword>
<dbReference type="SMART" id="SM00827">
    <property type="entry name" value="PKS_AT"/>
    <property type="match status" value="2"/>
</dbReference>
<dbReference type="Pfam" id="PF00109">
    <property type="entry name" value="ketoacyl-synt"/>
    <property type="match status" value="2"/>
</dbReference>
<dbReference type="Pfam" id="PF08659">
    <property type="entry name" value="KR"/>
    <property type="match status" value="2"/>
</dbReference>
<feature type="domain" description="Carrier" evidence="10">
    <location>
        <begin position="1675"/>
        <end position="1750"/>
    </location>
</feature>
<dbReference type="SMART" id="SM00823">
    <property type="entry name" value="PKS_PP"/>
    <property type="match status" value="2"/>
</dbReference>
<dbReference type="EMBL" id="BLAF01000036">
    <property type="protein sequence ID" value="GES22940.1"/>
    <property type="molecule type" value="Genomic_DNA"/>
</dbReference>
<dbReference type="SUPFAM" id="SSF55048">
    <property type="entry name" value="Probable ACP-binding domain of malonyl-CoA ACP transacylase"/>
    <property type="match status" value="2"/>
</dbReference>
<feature type="domain" description="Carrier" evidence="10">
    <location>
        <begin position="3397"/>
        <end position="3472"/>
    </location>
</feature>
<organism evidence="13 14">
    <name type="scientific">Acrocarpospora pleiomorpha</name>
    <dbReference type="NCBI Taxonomy" id="90975"/>
    <lineage>
        <taxon>Bacteria</taxon>
        <taxon>Bacillati</taxon>
        <taxon>Actinomycetota</taxon>
        <taxon>Actinomycetes</taxon>
        <taxon>Streptosporangiales</taxon>
        <taxon>Streptosporangiaceae</taxon>
        <taxon>Acrocarpospora</taxon>
    </lineage>
</organism>
<dbReference type="PROSITE" id="PS50075">
    <property type="entry name" value="CARRIER"/>
    <property type="match status" value="2"/>
</dbReference>
<dbReference type="GO" id="GO:0006633">
    <property type="term" value="P:fatty acid biosynthetic process"/>
    <property type="evidence" value="ECO:0007669"/>
    <property type="project" value="InterPro"/>
</dbReference>
<dbReference type="Gene3D" id="3.40.47.10">
    <property type="match status" value="2"/>
</dbReference>
<dbReference type="InterPro" id="IPR050091">
    <property type="entry name" value="PKS_NRPS_Biosynth_Enz"/>
</dbReference>
<dbReference type="Pfam" id="PF00698">
    <property type="entry name" value="Acyl_transf_1"/>
    <property type="match status" value="2"/>
</dbReference>
<dbReference type="InterPro" id="IPR014030">
    <property type="entry name" value="Ketoacyl_synth_N"/>
</dbReference>
<dbReference type="OrthoDB" id="4537517at2"/>
<feature type="region of interest" description="C-terminal hotdog fold" evidence="9">
    <location>
        <begin position="2794"/>
        <end position="2932"/>
    </location>
</feature>
<dbReference type="GO" id="GO:0031177">
    <property type="term" value="F:phosphopantetheine binding"/>
    <property type="evidence" value="ECO:0007669"/>
    <property type="project" value="InterPro"/>
</dbReference>
<evidence type="ECO:0000256" key="8">
    <source>
        <dbReference type="ARBA" id="ARBA00023315"/>
    </source>
</evidence>
<dbReference type="CDD" id="cd08956">
    <property type="entry name" value="KR_3_FAS_SDR_x"/>
    <property type="match status" value="2"/>
</dbReference>
<dbReference type="InterPro" id="IPR001227">
    <property type="entry name" value="Ac_transferase_dom_sf"/>
</dbReference>
<feature type="domain" description="Ketosynthase family 3 (KS3)" evidence="11">
    <location>
        <begin position="1768"/>
        <end position="2193"/>
    </location>
</feature>
<dbReference type="PROSITE" id="PS52004">
    <property type="entry name" value="KS3_2"/>
    <property type="match status" value="2"/>
</dbReference>
<evidence type="ECO:0000256" key="3">
    <source>
        <dbReference type="ARBA" id="ARBA00022450"/>
    </source>
</evidence>
<feature type="domain" description="PKS/mFAS DH" evidence="12">
    <location>
        <begin position="933"/>
        <end position="1210"/>
    </location>
</feature>
<evidence type="ECO:0000256" key="1">
    <source>
        <dbReference type="ARBA" id="ARBA00001957"/>
    </source>
</evidence>
<keyword evidence="8" id="KW-0012">Acyltransferase</keyword>
<feature type="region of interest" description="N-terminal hotdog fold" evidence="9">
    <location>
        <begin position="2657"/>
        <end position="2781"/>
    </location>
</feature>
<dbReference type="Pfam" id="PF14765">
    <property type="entry name" value="PS-DH"/>
    <property type="match status" value="2"/>
</dbReference>
<dbReference type="Pfam" id="PF21089">
    <property type="entry name" value="PKS_DH_N"/>
    <property type="match status" value="2"/>
</dbReference>
<dbReference type="Proteomes" id="UP000377595">
    <property type="component" value="Unassembled WGS sequence"/>
</dbReference>
<keyword evidence="4" id="KW-0597">Phosphoprotein</keyword>
<dbReference type="InterPro" id="IPR042104">
    <property type="entry name" value="PKS_dehydratase_sf"/>
</dbReference>
<feature type="region of interest" description="N-terminal hotdog fold" evidence="9">
    <location>
        <begin position="933"/>
        <end position="1058"/>
    </location>
</feature>
<dbReference type="CDD" id="cd00833">
    <property type="entry name" value="PKS"/>
    <property type="match status" value="2"/>
</dbReference>
<dbReference type="SMART" id="SM00826">
    <property type="entry name" value="PKS_DH"/>
    <property type="match status" value="2"/>
</dbReference>
<evidence type="ECO:0000259" key="11">
    <source>
        <dbReference type="PROSITE" id="PS52004"/>
    </source>
</evidence>
<dbReference type="InterPro" id="IPR020841">
    <property type="entry name" value="PKS_Beta-ketoAc_synthase_dom"/>
</dbReference>
<dbReference type="InterPro" id="IPR016036">
    <property type="entry name" value="Malonyl_transacylase_ACP-bd"/>
</dbReference>
<keyword evidence="3" id="KW-0596">Phosphopantetheine</keyword>
<comment type="caution">
    <text evidence="13">The sequence shown here is derived from an EMBL/GenBank/DDBJ whole genome shotgun (WGS) entry which is preliminary data.</text>
</comment>
<keyword evidence="5" id="KW-0808">Transferase</keyword>
<dbReference type="RefSeq" id="WP_155347886.1">
    <property type="nucleotide sequence ID" value="NZ_BAAAHM010000037.1"/>
</dbReference>
<feature type="domain" description="PKS/mFAS DH" evidence="12">
    <location>
        <begin position="2657"/>
        <end position="2932"/>
    </location>
</feature>
<dbReference type="Pfam" id="PF00550">
    <property type="entry name" value="PP-binding"/>
    <property type="match status" value="2"/>
</dbReference>